<organism evidence="1">
    <name type="scientific">Bradyrhizobium quebecense</name>
    <dbReference type="NCBI Taxonomy" id="2748629"/>
    <lineage>
        <taxon>Bacteria</taxon>
        <taxon>Pseudomonadati</taxon>
        <taxon>Pseudomonadota</taxon>
        <taxon>Alphaproteobacteria</taxon>
        <taxon>Hyphomicrobiales</taxon>
        <taxon>Nitrobacteraceae</taxon>
        <taxon>Bradyrhizobium</taxon>
    </lineage>
</organism>
<evidence type="ECO:0000313" key="1">
    <source>
        <dbReference type="EMBL" id="NVL10349.1"/>
    </source>
</evidence>
<accession>A0A974AF50</accession>
<reference evidence="1" key="1">
    <citation type="submission" date="2020-06" db="EMBL/GenBank/DDBJ databases">
        <title>Whole Genome Sequence of Bradyrhizobium sp. Strain 66S1MB.</title>
        <authorList>
            <person name="Bromfield E."/>
            <person name="Cloutier S."/>
        </authorList>
    </citation>
    <scope>NUCLEOTIDE SEQUENCE</scope>
    <source>
        <strain evidence="1">66S1MB</strain>
    </source>
</reference>
<sequence>MTPANAPVKAALVNWLPWSVLKISGLPYFASASSRAATQNETSIVFDNRHARTARLAQSTMATR</sequence>
<comment type="caution">
    <text evidence="1">The sequence shown here is derived from an EMBL/GenBank/DDBJ whole genome shotgun (WGS) entry which is preliminary data.</text>
</comment>
<dbReference type="EMBL" id="JABWSX010000001">
    <property type="protein sequence ID" value="NVL10349.1"/>
    <property type="molecule type" value="Genomic_DNA"/>
</dbReference>
<dbReference type="AlphaFoldDB" id="A0A974AF50"/>
<gene>
    <name evidence="1" type="ORF">HU230_32550</name>
</gene>
<proteinExistence type="predicted"/>
<name>A0A974AF50_9BRAD</name>
<protein>
    <submittedName>
        <fullName evidence="1">Uncharacterized protein</fullName>
    </submittedName>
</protein>